<organism evidence="4 5">
    <name type="scientific">Armillaria tabescens</name>
    <name type="common">Ringless honey mushroom</name>
    <name type="synonym">Agaricus tabescens</name>
    <dbReference type="NCBI Taxonomy" id="1929756"/>
    <lineage>
        <taxon>Eukaryota</taxon>
        <taxon>Fungi</taxon>
        <taxon>Dikarya</taxon>
        <taxon>Basidiomycota</taxon>
        <taxon>Agaricomycotina</taxon>
        <taxon>Agaricomycetes</taxon>
        <taxon>Agaricomycetidae</taxon>
        <taxon>Agaricales</taxon>
        <taxon>Marasmiineae</taxon>
        <taxon>Physalacriaceae</taxon>
        <taxon>Desarmillaria</taxon>
    </lineage>
</organism>
<dbReference type="InterPro" id="IPR036397">
    <property type="entry name" value="RNaseH_sf"/>
</dbReference>
<evidence type="ECO:0000259" key="3">
    <source>
        <dbReference type="PROSITE" id="PS50822"/>
    </source>
</evidence>
<dbReference type="InterPro" id="IPR036085">
    <property type="entry name" value="PAZ_dom_sf"/>
</dbReference>
<evidence type="ECO:0000313" key="5">
    <source>
        <dbReference type="Proteomes" id="UP001175211"/>
    </source>
</evidence>
<dbReference type="InterPro" id="IPR012337">
    <property type="entry name" value="RNaseH-like_sf"/>
</dbReference>
<evidence type="ECO:0000256" key="1">
    <source>
        <dbReference type="SAM" id="MobiDB-lite"/>
    </source>
</evidence>
<feature type="domain" description="Piwi" evidence="3">
    <location>
        <begin position="559"/>
        <end position="869"/>
    </location>
</feature>
<comment type="caution">
    <text evidence="4">The sequence shown here is derived from an EMBL/GenBank/DDBJ whole genome shotgun (WGS) entry which is preliminary data.</text>
</comment>
<dbReference type="Gene3D" id="3.30.420.10">
    <property type="entry name" value="Ribonuclease H-like superfamily/Ribonuclease H"/>
    <property type="match status" value="1"/>
</dbReference>
<dbReference type="Pfam" id="PF02170">
    <property type="entry name" value="PAZ"/>
    <property type="match status" value="1"/>
</dbReference>
<dbReference type="RefSeq" id="XP_060325488.1">
    <property type="nucleotide sequence ID" value="XM_060484222.1"/>
</dbReference>
<evidence type="ECO:0000313" key="4">
    <source>
        <dbReference type="EMBL" id="KAK0445347.1"/>
    </source>
</evidence>
<feature type="compositionally biased region" description="Gly residues" evidence="1">
    <location>
        <begin position="32"/>
        <end position="43"/>
    </location>
</feature>
<dbReference type="Pfam" id="PF16487">
    <property type="entry name" value="ArgoMid"/>
    <property type="match status" value="1"/>
</dbReference>
<feature type="domain" description="PAZ" evidence="2">
    <location>
        <begin position="267"/>
        <end position="382"/>
    </location>
</feature>
<protein>
    <submittedName>
        <fullName evidence="4">Argonaute-like protein</fullName>
    </submittedName>
</protein>
<reference evidence="4" key="1">
    <citation type="submission" date="2023-06" db="EMBL/GenBank/DDBJ databases">
        <authorList>
            <consortium name="Lawrence Berkeley National Laboratory"/>
            <person name="Ahrendt S."/>
            <person name="Sahu N."/>
            <person name="Indic B."/>
            <person name="Wong-Bajracharya J."/>
            <person name="Merenyi Z."/>
            <person name="Ke H.-M."/>
            <person name="Monk M."/>
            <person name="Kocsube S."/>
            <person name="Drula E."/>
            <person name="Lipzen A."/>
            <person name="Balint B."/>
            <person name="Henrissat B."/>
            <person name="Andreopoulos B."/>
            <person name="Martin F.M."/>
            <person name="Harder C.B."/>
            <person name="Rigling D."/>
            <person name="Ford K.L."/>
            <person name="Foster G.D."/>
            <person name="Pangilinan J."/>
            <person name="Papanicolaou A."/>
            <person name="Barry K."/>
            <person name="LaButti K."/>
            <person name="Viragh M."/>
            <person name="Koriabine M."/>
            <person name="Yan M."/>
            <person name="Riley R."/>
            <person name="Champramary S."/>
            <person name="Plett K.L."/>
            <person name="Tsai I.J."/>
            <person name="Slot J."/>
            <person name="Sipos G."/>
            <person name="Plett J."/>
            <person name="Nagy L.G."/>
            <person name="Grigoriev I.V."/>
        </authorList>
    </citation>
    <scope>NUCLEOTIDE SEQUENCE</scope>
    <source>
        <strain evidence="4">CCBAS 213</strain>
    </source>
</reference>
<dbReference type="SUPFAM" id="SSF101690">
    <property type="entry name" value="PAZ domain"/>
    <property type="match status" value="1"/>
</dbReference>
<dbReference type="GO" id="GO:0003723">
    <property type="term" value="F:RNA binding"/>
    <property type="evidence" value="ECO:0007669"/>
    <property type="project" value="InterPro"/>
</dbReference>
<dbReference type="AlphaFoldDB" id="A0AA39JN52"/>
<dbReference type="InterPro" id="IPR003100">
    <property type="entry name" value="PAZ_dom"/>
</dbReference>
<gene>
    <name evidence="4" type="ORF">EV420DRAFT_973954</name>
</gene>
<keyword evidence="5" id="KW-1185">Reference proteome</keyword>
<dbReference type="SUPFAM" id="SSF53098">
    <property type="entry name" value="Ribonuclease H-like"/>
    <property type="match status" value="1"/>
</dbReference>
<dbReference type="Pfam" id="PF02171">
    <property type="entry name" value="Piwi"/>
    <property type="match status" value="1"/>
</dbReference>
<dbReference type="Pfam" id="PF16488">
    <property type="entry name" value="ArgoL2"/>
    <property type="match status" value="1"/>
</dbReference>
<dbReference type="InterPro" id="IPR003165">
    <property type="entry name" value="Piwi"/>
</dbReference>
<dbReference type="InterPro" id="IPR032474">
    <property type="entry name" value="Argonaute_N"/>
</dbReference>
<dbReference type="CDD" id="cd04657">
    <property type="entry name" value="Piwi_ago-like"/>
    <property type="match status" value="1"/>
</dbReference>
<dbReference type="Gene3D" id="3.40.50.2300">
    <property type="match status" value="1"/>
</dbReference>
<name>A0AA39JN52_ARMTA</name>
<dbReference type="CDD" id="cd02846">
    <property type="entry name" value="PAZ_argonaute_like"/>
    <property type="match status" value="1"/>
</dbReference>
<evidence type="ECO:0000259" key="2">
    <source>
        <dbReference type="PROSITE" id="PS50821"/>
    </source>
</evidence>
<dbReference type="EMBL" id="JAUEPS010000050">
    <property type="protein sequence ID" value="KAK0445347.1"/>
    <property type="molecule type" value="Genomic_DNA"/>
</dbReference>
<dbReference type="InterPro" id="IPR014811">
    <property type="entry name" value="ArgoL1"/>
</dbReference>
<dbReference type="GeneID" id="85367770"/>
<dbReference type="InterPro" id="IPR032472">
    <property type="entry name" value="ArgoL2"/>
</dbReference>
<sequence>MTPPRMAPGQRGGTPYPARSTTPQQRGRPSRGRGGGRGGGVAGQQGAPRVSVSPFVQAVGVPRPGFGNAGRATTVRVNACEMNIPDIMVYHYDVAMDKSLRAAFNMKLIEALQSQYPGVFIRAAVYDGKKNLYTSYRLDFGAEHSRQFDVTWTEENRVSNFKITITEAREINMEVLRRYTAGQQSWDENVSTGLTALNIVIRMEPSLKHPFRVRSFYSDKIKASLAGTGLEAWQGYFQSVRPALNRLLVNIDISTGVFFKPGSLIELCLEFFTGNRRENPDRFLRASGPQAVPPVQRRRLQNFLFGVKVESESAASGKKLLAIHKLTERDAATTMFTPSGGRQTSVAQYYAQANQRLRYPNIICLQTAKGAVIPLERCDVVPGQLSRSELNPDATRAMVEFATKRPDQRLSAIQTGIQVLAYGQSRYVRDFGLDIKTGSLPMEIPARMINAPELKYGPGSKQATVRPRDGAWNLVDKKFSKPMSLGTWIAVIFIPQNRFNPDDAKRTITGLVQGCEAVGMLVPEKQPLFVYKNPQSNVDQSISDAVMQNRSERKTTPTFVVCILPDGSNADLYTAVKHCGDIRRGVATQCLRVGKCKNARPQYWANVALKINAKLGGVNVIPDPKSAPIISDPRQPTIVMGADVMHPAPGSQSPSYAAVVANVDSDGARYIAKTTLQLGRQEMIGDLRSMAKDLLLAYMGYRSSMEKVSTLPKRLIFFRDGVSEGEFKRVLDLELPLLHEACIDAKLNPPPKITFIIVGKRHHMRFFPKNDRDKDAKSGNLLPGTVIDQAITNPVEFDFYLQSHGGLLGTSKSSHYNVVYDEFGFGADAIQSLAYTLCFTYARSTRSVSIPTPVYYAHIVCSRAKTHYDPQGAPASVVSGGTQTREETLNTHKGQYHPVHDAQSKRMYFMVGDALFNY</sequence>
<dbReference type="Gene3D" id="2.170.260.10">
    <property type="entry name" value="paz domain"/>
    <property type="match status" value="1"/>
</dbReference>
<dbReference type="SMART" id="SM01163">
    <property type="entry name" value="DUF1785"/>
    <property type="match status" value="1"/>
</dbReference>
<dbReference type="PANTHER" id="PTHR22891">
    <property type="entry name" value="EUKARYOTIC TRANSLATION INITIATION FACTOR 2C"/>
    <property type="match status" value="1"/>
</dbReference>
<dbReference type="Proteomes" id="UP001175211">
    <property type="component" value="Unassembled WGS sequence"/>
</dbReference>
<dbReference type="PROSITE" id="PS50821">
    <property type="entry name" value="PAZ"/>
    <property type="match status" value="1"/>
</dbReference>
<accession>A0AA39JN52</accession>
<dbReference type="SMART" id="SM00950">
    <property type="entry name" value="Piwi"/>
    <property type="match status" value="1"/>
</dbReference>
<dbReference type="PROSITE" id="PS50822">
    <property type="entry name" value="PIWI"/>
    <property type="match status" value="1"/>
</dbReference>
<dbReference type="Pfam" id="PF16486">
    <property type="entry name" value="ArgoN"/>
    <property type="match status" value="1"/>
</dbReference>
<dbReference type="InterPro" id="IPR032473">
    <property type="entry name" value="Argonaute_Mid_dom"/>
</dbReference>
<proteinExistence type="predicted"/>
<dbReference type="InterPro" id="IPR045246">
    <property type="entry name" value="Piwi_ago-like"/>
</dbReference>
<feature type="region of interest" description="Disordered" evidence="1">
    <location>
        <begin position="1"/>
        <end position="48"/>
    </location>
</feature>
<dbReference type="Pfam" id="PF08699">
    <property type="entry name" value="ArgoL1"/>
    <property type="match status" value="1"/>
</dbReference>